<dbReference type="CDD" id="cd00590">
    <property type="entry name" value="RRM_SF"/>
    <property type="match status" value="2"/>
</dbReference>
<feature type="compositionally biased region" description="Low complexity" evidence="2">
    <location>
        <begin position="436"/>
        <end position="448"/>
    </location>
</feature>
<feature type="compositionally biased region" description="Basic and acidic residues" evidence="2">
    <location>
        <begin position="507"/>
        <end position="516"/>
    </location>
</feature>
<organism evidence="4 5">
    <name type="scientific">Priapulus caudatus</name>
    <name type="common">Priapulid worm</name>
    <dbReference type="NCBI Taxonomy" id="37621"/>
    <lineage>
        <taxon>Eukaryota</taxon>
        <taxon>Metazoa</taxon>
        <taxon>Ecdysozoa</taxon>
        <taxon>Scalidophora</taxon>
        <taxon>Priapulida</taxon>
        <taxon>Priapulimorpha</taxon>
        <taxon>Priapulimorphida</taxon>
        <taxon>Priapulidae</taxon>
        <taxon>Priapulus</taxon>
    </lineage>
</organism>
<feature type="domain" description="RRM" evidence="3">
    <location>
        <begin position="24"/>
        <end position="94"/>
    </location>
</feature>
<keyword evidence="4" id="KW-1185">Reference proteome</keyword>
<dbReference type="SUPFAM" id="SSF54928">
    <property type="entry name" value="RNA-binding domain, RBD"/>
    <property type="match status" value="1"/>
</dbReference>
<reference evidence="5" key="1">
    <citation type="submission" date="2025-08" db="UniProtKB">
        <authorList>
            <consortium name="RefSeq"/>
        </authorList>
    </citation>
    <scope>IDENTIFICATION</scope>
</reference>
<name>A0ABM1E4F7_PRICU</name>
<accession>A0ABM1E4F7</accession>
<feature type="region of interest" description="Disordered" evidence="2">
    <location>
        <begin position="501"/>
        <end position="532"/>
    </location>
</feature>
<dbReference type="RefSeq" id="XP_014667078.1">
    <property type="nucleotide sequence ID" value="XM_014811592.1"/>
</dbReference>
<dbReference type="InterPro" id="IPR012677">
    <property type="entry name" value="Nucleotide-bd_a/b_plait_sf"/>
</dbReference>
<dbReference type="PROSITE" id="PS50102">
    <property type="entry name" value="RRM"/>
    <property type="match status" value="2"/>
</dbReference>
<evidence type="ECO:0000256" key="2">
    <source>
        <dbReference type="SAM" id="MobiDB-lite"/>
    </source>
</evidence>
<dbReference type="InterPro" id="IPR000504">
    <property type="entry name" value="RRM_dom"/>
</dbReference>
<feature type="compositionally biased region" description="Low complexity" evidence="2">
    <location>
        <begin position="838"/>
        <end position="848"/>
    </location>
</feature>
<dbReference type="PANTHER" id="PTHR23147">
    <property type="entry name" value="SERINE/ARGININE RICH SPLICING FACTOR"/>
    <property type="match status" value="1"/>
</dbReference>
<feature type="region of interest" description="Disordered" evidence="2">
    <location>
        <begin position="764"/>
        <end position="848"/>
    </location>
</feature>
<dbReference type="Pfam" id="PF00076">
    <property type="entry name" value="RRM_1"/>
    <property type="match status" value="2"/>
</dbReference>
<dbReference type="InterPro" id="IPR050907">
    <property type="entry name" value="SRSF"/>
</dbReference>
<evidence type="ECO:0000259" key="3">
    <source>
        <dbReference type="PROSITE" id="PS50102"/>
    </source>
</evidence>
<evidence type="ECO:0000313" key="4">
    <source>
        <dbReference type="Proteomes" id="UP000695022"/>
    </source>
</evidence>
<dbReference type="SMART" id="SM00360">
    <property type="entry name" value="RRM"/>
    <property type="match status" value="2"/>
</dbReference>
<dbReference type="Gene3D" id="3.30.70.330">
    <property type="match status" value="2"/>
</dbReference>
<feature type="compositionally biased region" description="Basic and acidic residues" evidence="2">
    <location>
        <begin position="807"/>
        <end position="817"/>
    </location>
</feature>
<feature type="domain" description="RRM" evidence="3">
    <location>
        <begin position="112"/>
        <end position="188"/>
    </location>
</feature>
<feature type="region of interest" description="Disordered" evidence="2">
    <location>
        <begin position="436"/>
        <end position="477"/>
    </location>
</feature>
<protein>
    <submittedName>
        <fullName evidence="5">Uncharacterized protein LOC106808749</fullName>
    </submittedName>
</protein>
<sequence length="1038" mass="112960">MPGHDSSALCCLLPVLVRCYWTRPFSLLQKDLHDLFAGCGAIERVAILDPPLPRHEYTFGFVVFTRVESVLQAVRELHNWRIGSSRIRVEIAHDTMAAVIGAADSNYAARIYTVYVGPMPPQMTAAQLKAMFGKCGPVHSVNIAGTSADKYVFGFVTFHDKGSALKSIQRYNHLTMGGYKLGVSISRERSILAEEDIVELTTEVERCRSTSWEAELGEEALILWELRKSWGVYMGDKKGSAVCSTAAQWQDFVKELLAVAHKPLPLPVVEMPSPTDFLKINKDTMLKLIKEAQLAISETDNSSQDDHRHSPSCWSVVMTMPSTTASVPISGQLPLSRTEPYIAPSDIHVSLSTAAEMQSVTKPLPKLNSPVAVPREERCHTTAKAASTANDIVVPSQNEAEFLGDTLTAVKSLLTSNDTAATPCNEVKSLEIIQTESSAASDAQSADGEQSESAEPGELTNVNKRTCHSAGDSTASSIAEAASTEAAIIGNTTEKVNISLTEDSDNDGEKLPEVSREQCGGPSSMEFSPKANRTVEPPAELFLMKLLSDLEVLHTTHRSMDNSRDLAMGDVLSTQYVEAAHDVGTTQDVQTINNVHITPDSQGTGNVHITADSQGTGDVHITPDIQTTDNVHITSDIQTTDNVHITTSRTVQIARDDQTSPTVQIAGDDQTSPTVQIAEECHTAADSPAKSVPDSPLGRFLSRMEAQTRCEGLALPPSLQHPVRGSHSSHPNVLLRHDAWSDVYGVMPQWDGIFSQHADASRQAIGGGEVSPPVVVDDAADDSDGESVVNIGQRYHEQELEDDDSDDRSGRAYRDFFGESAGGREPSSDEGPAEPDTSKCSSISSSSTISAGLLNDSQEQQMPQLVPLGPEEREDECDFEIDDALSRILAEFPHQAELLRRTPEAVRLRTLLNEIAVLQSYDAGYAADVQGSWDSEREAGLMEAELQLQKEIELHSSRWQHIPGTFKRTPNTVSKGLCPPGEEEDDLLYEKELFTLQGNETAIHELQLETGGEKIAAALEIAEMHLQVMRLRLCDSDL</sequence>
<proteinExistence type="predicted"/>
<keyword evidence="1" id="KW-0694">RNA-binding</keyword>
<dbReference type="InterPro" id="IPR035979">
    <property type="entry name" value="RBD_domain_sf"/>
</dbReference>
<gene>
    <name evidence="5" type="primary">LOC106808749</name>
</gene>
<dbReference type="Proteomes" id="UP000695022">
    <property type="component" value="Unplaced"/>
</dbReference>
<evidence type="ECO:0000256" key="1">
    <source>
        <dbReference type="PROSITE-ProRule" id="PRU00176"/>
    </source>
</evidence>
<dbReference type="GeneID" id="106808749"/>
<evidence type="ECO:0000313" key="5">
    <source>
        <dbReference type="RefSeq" id="XP_014667078.1"/>
    </source>
</evidence>